<feature type="domain" description="IF rod" evidence="6">
    <location>
        <begin position="74"/>
        <end position="385"/>
    </location>
</feature>
<dbReference type="InterPro" id="IPR018039">
    <property type="entry name" value="IF_conserved"/>
</dbReference>
<dbReference type="FunFam" id="1.20.5.170:FF:000002">
    <property type="entry name" value="Type I keratin KA11"/>
    <property type="match status" value="1"/>
</dbReference>
<dbReference type="RefSeq" id="XP_033773871.1">
    <property type="nucleotide sequence ID" value="XM_033917980.1"/>
</dbReference>
<evidence type="ECO:0000313" key="7">
    <source>
        <dbReference type="Proteomes" id="UP000515159"/>
    </source>
</evidence>
<dbReference type="SMART" id="SM01391">
    <property type="entry name" value="Filament"/>
    <property type="match status" value="1"/>
</dbReference>
<dbReference type="PROSITE" id="PS51842">
    <property type="entry name" value="IF_ROD_2"/>
    <property type="match status" value="1"/>
</dbReference>
<dbReference type="InParanoid" id="A0A6P8PE70"/>
<dbReference type="Gene3D" id="1.20.5.500">
    <property type="entry name" value="Single helix bin"/>
    <property type="match status" value="1"/>
</dbReference>
<dbReference type="InterPro" id="IPR002957">
    <property type="entry name" value="Keratin_I"/>
</dbReference>
<dbReference type="PRINTS" id="PR01248">
    <property type="entry name" value="TYPE1KERATIN"/>
</dbReference>
<dbReference type="Gene3D" id="1.20.5.1160">
    <property type="entry name" value="Vasodilator-stimulated phosphoprotein"/>
    <property type="match status" value="1"/>
</dbReference>
<feature type="coiled-coil region" evidence="5">
    <location>
        <begin position="297"/>
        <end position="384"/>
    </location>
</feature>
<comment type="similarity">
    <text evidence="4">Belongs to the intermediate filament family.</text>
</comment>
<dbReference type="OrthoDB" id="2441647at2759"/>
<keyword evidence="3 5" id="KW-0175">Coiled coil</keyword>
<dbReference type="InterPro" id="IPR039008">
    <property type="entry name" value="IF_rod_dom"/>
</dbReference>
<accession>A0A6P8PE70</accession>
<keyword evidence="1" id="KW-0416">Keratin</keyword>
<dbReference type="Proteomes" id="UP000515159">
    <property type="component" value="Chromosome 13"/>
</dbReference>
<dbReference type="SUPFAM" id="SSF64593">
    <property type="entry name" value="Intermediate filament protein, coiled coil region"/>
    <property type="match status" value="2"/>
</dbReference>
<organism evidence="7 8">
    <name type="scientific">Geotrypetes seraphini</name>
    <name type="common">Gaboon caecilian</name>
    <name type="synonym">Caecilia seraphini</name>
    <dbReference type="NCBI Taxonomy" id="260995"/>
    <lineage>
        <taxon>Eukaryota</taxon>
        <taxon>Metazoa</taxon>
        <taxon>Chordata</taxon>
        <taxon>Craniata</taxon>
        <taxon>Vertebrata</taxon>
        <taxon>Euteleostomi</taxon>
        <taxon>Amphibia</taxon>
        <taxon>Gymnophiona</taxon>
        <taxon>Geotrypetes</taxon>
    </lineage>
</organism>
<proteinExistence type="inferred from homology"/>
<evidence type="ECO:0000256" key="2">
    <source>
        <dbReference type="ARBA" id="ARBA00022754"/>
    </source>
</evidence>
<feature type="coiled-coil region" evidence="5">
    <location>
        <begin position="184"/>
        <end position="222"/>
    </location>
</feature>
<dbReference type="GeneID" id="117347279"/>
<name>A0A6P8PE70_GEOSA</name>
<dbReference type="PROSITE" id="PS00226">
    <property type="entry name" value="IF_ROD_1"/>
    <property type="match status" value="1"/>
</dbReference>
<dbReference type="PANTHER" id="PTHR23239">
    <property type="entry name" value="INTERMEDIATE FILAMENT"/>
    <property type="match status" value="1"/>
</dbReference>
<evidence type="ECO:0000259" key="6">
    <source>
        <dbReference type="PROSITE" id="PS51842"/>
    </source>
</evidence>
<dbReference type="PANTHER" id="PTHR23239:SF180">
    <property type="entry name" value="KERATIN, TYPE I CYTOSKELETAL 17"/>
    <property type="match status" value="1"/>
</dbReference>
<protein>
    <submittedName>
        <fullName evidence="8">Keratin, type I cytoskeletal 20-like isoform X1</fullName>
    </submittedName>
</protein>
<reference evidence="8" key="1">
    <citation type="submission" date="2025-08" db="UniProtKB">
        <authorList>
            <consortium name="RefSeq"/>
        </authorList>
    </citation>
    <scope>IDENTIFICATION</scope>
</reference>
<dbReference type="AlphaFoldDB" id="A0A6P8PE70"/>
<dbReference type="KEGG" id="gsh:117347279"/>
<dbReference type="Gene3D" id="1.20.5.170">
    <property type="match status" value="1"/>
</dbReference>
<gene>
    <name evidence="8" type="primary">LOC117347279</name>
</gene>
<evidence type="ECO:0000256" key="1">
    <source>
        <dbReference type="ARBA" id="ARBA00022744"/>
    </source>
</evidence>
<dbReference type="Pfam" id="PF00038">
    <property type="entry name" value="Filament"/>
    <property type="match status" value="1"/>
</dbReference>
<evidence type="ECO:0000313" key="8">
    <source>
        <dbReference type="RefSeq" id="XP_033773871.1"/>
    </source>
</evidence>
<keyword evidence="2 4" id="KW-0403">Intermediate filament</keyword>
<evidence type="ECO:0000256" key="4">
    <source>
        <dbReference type="RuleBase" id="RU000685"/>
    </source>
</evidence>
<dbReference type="GO" id="GO:0005882">
    <property type="term" value="C:intermediate filament"/>
    <property type="evidence" value="ECO:0007669"/>
    <property type="project" value="UniProtKB-KW"/>
</dbReference>
<keyword evidence="7" id="KW-1185">Reference proteome</keyword>
<sequence length="427" mass="48201">MELSRQIPNLASVNYSSKMSGTRYQPLSAYVGTGGFGTQISVPIYNTGSAFAGGVNSSFQVSTNDKDFPFSGNEKSTMQNLNERLASYLNKVCSLEKANSKLELQIKEWNEKKTPAAGSDHSAYYQVIEELRTKIHDVSLDNARMLLHIDNAKLICDDFRIKYEKELAIHHGVDCDIQGMCQVLDEHTMTKVDLELQIEGLQEEVMDLKKNHEEEVAELHRQLGGTVNVELNAAPSNDLGKLLADMRLQYEELTKKKCQEVKDWFDKQIEELNAQVIVCTAETKISKNEITSGRHTAQDLKIQLQSELSKKVALENTLSETEARYGMQLAQIQAIITSLEAQLAQLRIDAQSQSKKRILLMDIKTRLEMEIATYRRLLDGEENRSEALILEDASKEQSKSRKIKTIIEEVIDGKIVSSQVQEVEEKI</sequence>
<evidence type="ECO:0000256" key="3">
    <source>
        <dbReference type="ARBA" id="ARBA00023054"/>
    </source>
</evidence>
<evidence type="ECO:0000256" key="5">
    <source>
        <dbReference type="SAM" id="Coils"/>
    </source>
</evidence>
<dbReference type="GO" id="GO:0005198">
    <property type="term" value="F:structural molecule activity"/>
    <property type="evidence" value="ECO:0007669"/>
    <property type="project" value="InterPro"/>
</dbReference>